<dbReference type="SMART" id="SM00228">
    <property type="entry name" value="PDZ"/>
    <property type="match status" value="1"/>
</dbReference>
<dbReference type="InterPro" id="IPR020568">
    <property type="entry name" value="Ribosomal_Su5_D2-typ_SF"/>
</dbReference>
<evidence type="ECO:0000256" key="1">
    <source>
        <dbReference type="SAM" id="Phobius"/>
    </source>
</evidence>
<sequence>MKKNYINKFYSRLIGIILIVFIISNFVPVPYQIMEPGIAAELSPMIKVKNGYDNQGEFLLTAVSTRRAMAWDYFYLTLFSPDDRELTSIADQLPENMDMNEYIDLMAELMEESKLQAQAVAFRQAGYNVQVTGEGAEVVEVMKEGSAYNNLKKGDLITAVDGKKVEMAADAVNIIKNRNIGDTVEIKVIRNEKELIFNLKTLELEGNEGNPSIGVLISSKGLEYEIPGEVNFKTDNIIGPSAGSVFTMEIYNQLIPEDITGGRKIAGTGTISLDGEIGRIDGVKYKIMAAKEVGVDLFIVPEENYETAAEYADGLELLKVKTISDIISHLEKDLKL</sequence>
<dbReference type="GO" id="GO:0005524">
    <property type="term" value="F:ATP binding"/>
    <property type="evidence" value="ECO:0007669"/>
    <property type="project" value="InterPro"/>
</dbReference>
<dbReference type="Pfam" id="PF13180">
    <property type="entry name" value="PDZ_2"/>
    <property type="match status" value="1"/>
</dbReference>
<feature type="transmembrane region" description="Helical" evidence="1">
    <location>
        <begin position="12"/>
        <end position="31"/>
    </location>
</feature>
<dbReference type="Pfam" id="PF05362">
    <property type="entry name" value="Lon_C"/>
    <property type="match status" value="1"/>
</dbReference>
<evidence type="ECO:0000313" key="8">
    <source>
        <dbReference type="Proteomes" id="UP000199519"/>
    </source>
</evidence>
<feature type="domain" description="PDZ" evidence="2">
    <location>
        <begin position="106"/>
        <end position="192"/>
    </location>
</feature>
<dbReference type="STRING" id="54121.SAMN04515653_104132"/>
<dbReference type="SUPFAM" id="SSF50156">
    <property type="entry name" value="PDZ domain-like"/>
    <property type="match status" value="1"/>
</dbReference>
<dbReference type="RefSeq" id="WP_073156086.1">
    <property type="nucleotide sequence ID" value="NZ_FMYT01000001.1"/>
</dbReference>
<keyword evidence="1" id="KW-1133">Transmembrane helix</keyword>
<dbReference type="OrthoDB" id="2356897at2"/>
<dbReference type="PROSITE" id="PS50106">
    <property type="entry name" value="PDZ"/>
    <property type="match status" value="1"/>
</dbReference>
<gene>
    <name evidence="6" type="ORF">C7954_101103</name>
    <name evidence="3" type="ORF">SAMN04488597_10185</name>
    <name evidence="4" type="ORF">SAMN04488598_10388</name>
    <name evidence="5" type="ORF">SAMN04515652_10387</name>
</gene>
<dbReference type="AlphaFoldDB" id="A0A1G6HQA5"/>
<proteinExistence type="predicted"/>
<dbReference type="PANTHER" id="PTHR10046">
    <property type="entry name" value="ATP DEPENDENT LON PROTEASE FAMILY MEMBER"/>
    <property type="match status" value="1"/>
</dbReference>
<accession>A0A1G6HQA5</accession>
<keyword evidence="1" id="KW-0472">Membrane</keyword>
<evidence type="ECO:0000313" key="10">
    <source>
        <dbReference type="Proteomes" id="UP000324896"/>
    </source>
</evidence>
<organism evidence="3 10">
    <name type="scientific">Halanaerobium congolense</name>
    <dbReference type="NCBI Taxonomy" id="54121"/>
    <lineage>
        <taxon>Bacteria</taxon>
        <taxon>Bacillati</taxon>
        <taxon>Bacillota</taxon>
        <taxon>Clostridia</taxon>
        <taxon>Halanaerobiales</taxon>
        <taxon>Halanaerobiaceae</taxon>
        <taxon>Halanaerobium</taxon>
    </lineage>
</organism>
<name>A0A1G6HQA5_9FIRM</name>
<dbReference type="GeneID" id="57011518"/>
<dbReference type="EMBL" id="FNBJ01000003">
    <property type="protein sequence ID" value="SDE89513.1"/>
    <property type="molecule type" value="Genomic_DNA"/>
</dbReference>
<keyword evidence="1" id="KW-0812">Transmembrane</keyword>
<evidence type="ECO:0000313" key="5">
    <source>
        <dbReference type="EMBL" id="SES68808.1"/>
    </source>
</evidence>
<dbReference type="SUPFAM" id="SSF54211">
    <property type="entry name" value="Ribosomal protein S5 domain 2-like"/>
    <property type="match status" value="1"/>
</dbReference>
<evidence type="ECO:0000313" key="3">
    <source>
        <dbReference type="EMBL" id="SDB96459.1"/>
    </source>
</evidence>
<dbReference type="EMBL" id="FOHG01000003">
    <property type="protein sequence ID" value="SES68808.1"/>
    <property type="molecule type" value="Genomic_DNA"/>
</dbReference>
<dbReference type="InterPro" id="IPR001478">
    <property type="entry name" value="PDZ"/>
</dbReference>
<evidence type="ECO:0000313" key="6">
    <source>
        <dbReference type="EMBL" id="TDX48135.1"/>
    </source>
</evidence>
<dbReference type="Gene3D" id="2.30.42.10">
    <property type="match status" value="1"/>
</dbReference>
<dbReference type="InterPro" id="IPR014721">
    <property type="entry name" value="Ribsml_uS5_D2-typ_fold_subgr"/>
</dbReference>
<reference evidence="6 9" key="2">
    <citation type="submission" date="2019-03" db="EMBL/GenBank/DDBJ databases">
        <title>Subsurface microbial communities from deep shales in Ohio and West Virginia, USA.</title>
        <authorList>
            <person name="Wrighton K."/>
        </authorList>
    </citation>
    <scope>NUCLEOTIDE SEQUENCE [LARGE SCALE GENOMIC DNA]</scope>
    <source>
        <strain evidence="6 9">DSMZ 11287</strain>
    </source>
</reference>
<dbReference type="InterPro" id="IPR036034">
    <property type="entry name" value="PDZ_sf"/>
</dbReference>
<dbReference type="Proteomes" id="UP000199519">
    <property type="component" value="Unassembled WGS sequence"/>
</dbReference>
<dbReference type="GO" id="GO:0004176">
    <property type="term" value="F:ATP-dependent peptidase activity"/>
    <property type="evidence" value="ECO:0007669"/>
    <property type="project" value="InterPro"/>
</dbReference>
<evidence type="ECO:0000313" key="7">
    <source>
        <dbReference type="Proteomes" id="UP000198612"/>
    </source>
</evidence>
<protein>
    <submittedName>
        <fullName evidence="3">PDZ domain-containing protein</fullName>
    </submittedName>
</protein>
<keyword evidence="8" id="KW-1185">Reference proteome</keyword>
<dbReference type="InterPro" id="IPR008269">
    <property type="entry name" value="Lon_proteolytic"/>
</dbReference>
<dbReference type="Proteomes" id="UP000295472">
    <property type="component" value="Unassembled WGS sequence"/>
</dbReference>
<evidence type="ECO:0000259" key="2">
    <source>
        <dbReference type="PROSITE" id="PS50106"/>
    </source>
</evidence>
<dbReference type="EMBL" id="SOEF01000001">
    <property type="protein sequence ID" value="TDX48135.1"/>
    <property type="molecule type" value="Genomic_DNA"/>
</dbReference>
<reference evidence="7 8" key="1">
    <citation type="submission" date="2016-10" db="EMBL/GenBank/DDBJ databases">
        <authorList>
            <person name="Varghese N."/>
            <person name="Submissions S."/>
        </authorList>
    </citation>
    <scope>NUCLEOTIDE SEQUENCE [LARGE SCALE GENOMIC DNA]</scope>
    <source>
        <strain evidence="3 10">WG10</strain>
        <strain evidence="4 8">WG2</strain>
        <strain evidence="5 7">WG5</strain>
    </source>
</reference>
<dbReference type="GO" id="GO:0004252">
    <property type="term" value="F:serine-type endopeptidase activity"/>
    <property type="evidence" value="ECO:0007669"/>
    <property type="project" value="InterPro"/>
</dbReference>
<dbReference type="Proteomes" id="UP000324896">
    <property type="component" value="Unassembled WGS sequence"/>
</dbReference>
<evidence type="ECO:0000313" key="4">
    <source>
        <dbReference type="EMBL" id="SDE89513.1"/>
    </source>
</evidence>
<dbReference type="Proteomes" id="UP000198612">
    <property type="component" value="Unassembled WGS sequence"/>
</dbReference>
<evidence type="ECO:0000313" key="9">
    <source>
        <dbReference type="Proteomes" id="UP000295472"/>
    </source>
</evidence>
<dbReference type="GO" id="GO:0006508">
    <property type="term" value="P:proteolysis"/>
    <property type="evidence" value="ECO:0007669"/>
    <property type="project" value="InterPro"/>
</dbReference>
<dbReference type="EMBL" id="FMYT01000001">
    <property type="protein sequence ID" value="SDB96459.1"/>
    <property type="molecule type" value="Genomic_DNA"/>
</dbReference>
<dbReference type="Gene3D" id="3.30.230.10">
    <property type="match status" value="1"/>
</dbReference>
<dbReference type="InterPro" id="IPR027065">
    <property type="entry name" value="Lon_Prtase"/>
</dbReference>
<dbReference type="GO" id="GO:0030163">
    <property type="term" value="P:protein catabolic process"/>
    <property type="evidence" value="ECO:0007669"/>
    <property type="project" value="InterPro"/>
</dbReference>